<name>A0AB34K7J0_PRYPA</name>
<dbReference type="GO" id="GO:0003682">
    <property type="term" value="F:chromatin binding"/>
    <property type="evidence" value="ECO:0007669"/>
    <property type="project" value="TreeGrafter"/>
</dbReference>
<accession>A0AB34K7J0</accession>
<dbReference type="InterPro" id="IPR057991">
    <property type="entry name" value="TPR_TAF2_C"/>
</dbReference>
<dbReference type="InterPro" id="IPR016024">
    <property type="entry name" value="ARM-type_fold"/>
</dbReference>
<dbReference type="SUPFAM" id="SSF48371">
    <property type="entry name" value="ARM repeat"/>
    <property type="match status" value="1"/>
</dbReference>
<feature type="domain" description="Transcription initiation factor TFIID subunit 2 TPR repeats" evidence="8">
    <location>
        <begin position="645"/>
        <end position="877"/>
    </location>
</feature>
<feature type="region of interest" description="Disordered" evidence="7">
    <location>
        <begin position="1032"/>
        <end position="1076"/>
    </location>
</feature>
<dbReference type="GO" id="GO:0006367">
    <property type="term" value="P:transcription initiation at RNA polymerase II promoter"/>
    <property type="evidence" value="ECO:0007669"/>
    <property type="project" value="TreeGrafter"/>
</dbReference>
<dbReference type="GO" id="GO:0000976">
    <property type="term" value="F:transcription cis-regulatory region binding"/>
    <property type="evidence" value="ECO:0007669"/>
    <property type="project" value="TreeGrafter"/>
</dbReference>
<reference evidence="9 10" key="1">
    <citation type="journal article" date="2024" name="Science">
        <title>Giant polyketide synthase enzymes in the biosynthesis of giant marine polyether toxins.</title>
        <authorList>
            <person name="Fallon T.R."/>
            <person name="Shende V.V."/>
            <person name="Wierzbicki I.H."/>
            <person name="Pendleton A.L."/>
            <person name="Watervoot N.F."/>
            <person name="Auber R.P."/>
            <person name="Gonzalez D.J."/>
            <person name="Wisecaver J.H."/>
            <person name="Moore B.S."/>
        </authorList>
    </citation>
    <scope>NUCLEOTIDE SEQUENCE [LARGE SCALE GENOMIC DNA]</scope>
    <source>
        <strain evidence="9 10">12B1</strain>
    </source>
</reference>
<evidence type="ECO:0000256" key="3">
    <source>
        <dbReference type="ARBA" id="ARBA00017363"/>
    </source>
</evidence>
<keyword evidence="10" id="KW-1185">Reference proteome</keyword>
<sequence length="1076" mass="120632">MAPSAAQWEVLHQTTSLHLDVRQQALRGRTELRLRLSPRTPRLSLHCASQCVVDRCSLTFDGSGASHRLFPHRPCAALLDVPVPRRYQTTRDLPSFLSALGGTLDAADKGELEVALPPHDEKQQATLAIEYRVDAIRGGVHFPRATRDAAPMVAHTAAEAGAVRFWMPCVDRVEVIRFHRRVPTPRPQHTPPRSAPALAERTATSTPRDASLHTLGFELDHPVMASQVGFVVGKLLLADHPALPAWTLALGSLSASPSQVKQLWQQLVDASRLLPDLRAFLSSQLLELPEAAGAPPQAARRRAAEPFSHHALVALQGAKELFSSFAGLVIIDAAQLHPQQAIEPARKLRLLLARAFGRAWLLSGVWLDDWIEAWLLMAMEGRLLHAYTQHAFGRNEATFRLHQERRALCDDSTCLPLVPSLEELERCGWRMHADQMADEHRMRKAAYVLSMVERMMLRVEHGASNFRQVLCSIAVYPPLRDVSGRIRSTDDFIERCRSKGVELDELKEHWIVGGRPCPTIEANFAYIKRKNLIELVVGAPSSKYAKLCDKLCVGWGELDASGAGIPKEKSIRLNEGLQLVQLDVDARRSRKRGRVESTEGEGGESVQESNVPLLWLRIDPELEYPLRVIWTGRRDEPNWTGQPEFMCREQLERTIDVVSQIEAAMALSTFRTHTAVDALHAALSKPTNYYRVRVAAAASLALLSRASALLDAKDKLIDYLVDEYFVDEHLAPNDFSDLSAYAVRKAVVEAIGNCRDDEGRAHPECILTLLSILDENDNSRNDFEDGYALGATIRSLAGAVCAGCEEYVDELMQNINRHLQLDELQPSHDCILTCCCLQALVELELTGLREPQLELYEYHEQHGETARLRLTAADCLLRLRLLQPAGREPSDGSDGAEKPSRCVLTLALQLADKRVHMPQEELLLWQVLLLLLRTHADAVARQKELLSDKGSSEAVAATQYLWHRMNVEAHGHMRLRLALVSVWSELFGDGTAACLPFQQPITYLDILPAYVPLKKSQADQREVEKAEAIKRQIERDKQKEIERQSAEKSRRQAREEREAAEKRKLEEQLRKEQENS</sequence>
<dbReference type="Proteomes" id="UP001515480">
    <property type="component" value="Unassembled WGS sequence"/>
</dbReference>
<dbReference type="GO" id="GO:0005669">
    <property type="term" value="C:transcription factor TFIID complex"/>
    <property type="evidence" value="ECO:0007669"/>
    <property type="project" value="InterPro"/>
</dbReference>
<evidence type="ECO:0000256" key="2">
    <source>
        <dbReference type="ARBA" id="ARBA00010937"/>
    </source>
</evidence>
<comment type="similarity">
    <text evidence="2">Belongs to the TAF2 family.</text>
</comment>
<feature type="compositionally biased region" description="Pro residues" evidence="7">
    <location>
        <begin position="184"/>
        <end position="194"/>
    </location>
</feature>
<evidence type="ECO:0000256" key="7">
    <source>
        <dbReference type="SAM" id="MobiDB-lite"/>
    </source>
</evidence>
<dbReference type="InterPro" id="IPR011989">
    <property type="entry name" value="ARM-like"/>
</dbReference>
<dbReference type="Gene3D" id="1.10.390.10">
    <property type="entry name" value="Neutral Protease Domain 2"/>
    <property type="match status" value="1"/>
</dbReference>
<evidence type="ECO:0000259" key="8">
    <source>
        <dbReference type="Pfam" id="PF25577"/>
    </source>
</evidence>
<evidence type="ECO:0000256" key="6">
    <source>
        <dbReference type="ARBA" id="ARBA00023242"/>
    </source>
</evidence>
<dbReference type="Gene3D" id="2.60.40.1730">
    <property type="entry name" value="tricorn interacting facor f3 domain"/>
    <property type="match status" value="1"/>
</dbReference>
<evidence type="ECO:0000256" key="5">
    <source>
        <dbReference type="ARBA" id="ARBA00023163"/>
    </source>
</evidence>
<dbReference type="InterPro" id="IPR042097">
    <property type="entry name" value="Aminopeptidase_N-like_N_sf"/>
</dbReference>
<proteinExistence type="inferred from homology"/>
<keyword evidence="4" id="KW-0805">Transcription regulation</keyword>
<dbReference type="SUPFAM" id="SSF63737">
    <property type="entry name" value="Leukotriene A4 hydrolase N-terminal domain"/>
    <property type="match status" value="1"/>
</dbReference>
<organism evidence="9 10">
    <name type="scientific">Prymnesium parvum</name>
    <name type="common">Toxic golden alga</name>
    <dbReference type="NCBI Taxonomy" id="97485"/>
    <lineage>
        <taxon>Eukaryota</taxon>
        <taxon>Haptista</taxon>
        <taxon>Haptophyta</taxon>
        <taxon>Prymnesiophyceae</taxon>
        <taxon>Prymnesiales</taxon>
        <taxon>Prymnesiaceae</taxon>
        <taxon>Prymnesium</taxon>
    </lineage>
</organism>
<evidence type="ECO:0000313" key="9">
    <source>
        <dbReference type="EMBL" id="KAL1528971.1"/>
    </source>
</evidence>
<feature type="region of interest" description="Disordered" evidence="7">
    <location>
        <begin position="182"/>
        <end position="205"/>
    </location>
</feature>
<comment type="subcellular location">
    <subcellularLocation>
        <location evidence="1">Nucleus</location>
    </subcellularLocation>
</comment>
<keyword evidence="5" id="KW-0804">Transcription</keyword>
<dbReference type="InterPro" id="IPR027268">
    <property type="entry name" value="Peptidase_M4/M1_CTD_sf"/>
</dbReference>
<protein>
    <recommendedName>
        <fullName evidence="3">Transcription initiation factor TFIID subunit 2</fullName>
    </recommendedName>
</protein>
<dbReference type="InterPro" id="IPR004155">
    <property type="entry name" value="PBS_lyase_HEAT"/>
</dbReference>
<dbReference type="Gene3D" id="1.25.10.10">
    <property type="entry name" value="Leucine-rich Repeat Variant"/>
    <property type="match status" value="1"/>
</dbReference>
<dbReference type="PANTHER" id="PTHR15137:SF9">
    <property type="entry name" value="TRANSCRIPTION INITIATION FACTOR TFIID SUBUNIT 2"/>
    <property type="match status" value="1"/>
</dbReference>
<evidence type="ECO:0000313" key="10">
    <source>
        <dbReference type="Proteomes" id="UP001515480"/>
    </source>
</evidence>
<dbReference type="EMBL" id="JBGBPQ010000002">
    <property type="protein sequence ID" value="KAL1528971.1"/>
    <property type="molecule type" value="Genomic_DNA"/>
</dbReference>
<dbReference type="AlphaFoldDB" id="A0AB34K7J0"/>
<dbReference type="Pfam" id="PF25577">
    <property type="entry name" value="TPR_TAF2_C"/>
    <property type="match status" value="1"/>
</dbReference>
<dbReference type="GO" id="GO:0016251">
    <property type="term" value="F:RNA polymerase II general transcription initiation factor activity"/>
    <property type="evidence" value="ECO:0007669"/>
    <property type="project" value="TreeGrafter"/>
</dbReference>
<evidence type="ECO:0000256" key="1">
    <source>
        <dbReference type="ARBA" id="ARBA00004123"/>
    </source>
</evidence>
<comment type="caution">
    <text evidence="9">The sequence shown here is derived from an EMBL/GenBank/DDBJ whole genome shotgun (WGS) entry which is preliminary data.</text>
</comment>
<evidence type="ECO:0000256" key="4">
    <source>
        <dbReference type="ARBA" id="ARBA00023015"/>
    </source>
</evidence>
<dbReference type="InterPro" id="IPR037813">
    <property type="entry name" value="TAF2"/>
</dbReference>
<dbReference type="PANTHER" id="PTHR15137">
    <property type="entry name" value="TRANSCRIPTION INITIATION FACTOR TFIID"/>
    <property type="match status" value="1"/>
</dbReference>
<dbReference type="SMART" id="SM00567">
    <property type="entry name" value="EZ_HEAT"/>
    <property type="match status" value="3"/>
</dbReference>
<gene>
    <name evidence="9" type="ORF">AB1Y20_010292</name>
</gene>
<keyword evidence="6" id="KW-0539">Nucleus</keyword>